<dbReference type="AlphaFoldDB" id="A0A146K4P8"/>
<evidence type="ECO:0000313" key="3">
    <source>
        <dbReference type="EMBL" id="JAP91358.1"/>
    </source>
</evidence>
<reference evidence="3" key="1">
    <citation type="submission" date="2015-07" db="EMBL/GenBank/DDBJ databases">
        <title>Adaptation to a free-living lifestyle via gene acquisitions in the diplomonad Trepomonas sp. PC1.</title>
        <authorList>
            <person name="Xu F."/>
            <person name="Jerlstrom-Hultqvist J."/>
            <person name="Kolisko M."/>
            <person name="Simpson A.G.B."/>
            <person name="Roger A.J."/>
            <person name="Svard S.G."/>
            <person name="Andersson J.O."/>
        </authorList>
    </citation>
    <scope>NUCLEOTIDE SEQUENCE</scope>
    <source>
        <strain evidence="3">PC1</strain>
    </source>
</reference>
<dbReference type="EMBL" id="GDID01005248">
    <property type="protein sequence ID" value="JAP91358.1"/>
    <property type="molecule type" value="Transcribed_RNA"/>
</dbReference>
<dbReference type="PANTHER" id="PTHR12858">
    <property type="entry name" value="RIBOSOME BIOGENESIS PROTEIN"/>
    <property type="match status" value="1"/>
</dbReference>
<feature type="region of interest" description="Disordered" evidence="1">
    <location>
        <begin position="1"/>
        <end position="42"/>
    </location>
</feature>
<dbReference type="InterPro" id="IPR039761">
    <property type="entry name" value="Bms1/Tsr1"/>
</dbReference>
<gene>
    <name evidence="3" type="ORF">TPC1_17054</name>
</gene>
<proteinExistence type="predicted"/>
<dbReference type="GO" id="GO:0000462">
    <property type="term" value="P:maturation of SSU-rRNA from tricistronic rRNA transcript (SSU-rRNA, 5.8S rRNA, LSU-rRNA)"/>
    <property type="evidence" value="ECO:0007669"/>
    <property type="project" value="TreeGrafter"/>
</dbReference>
<dbReference type="GO" id="GO:0000479">
    <property type="term" value="P:endonucleolytic cleavage of tricistronic rRNA transcript (SSU-rRNA, 5.8S rRNA, LSU-rRNA)"/>
    <property type="evidence" value="ECO:0007669"/>
    <property type="project" value="TreeGrafter"/>
</dbReference>
<dbReference type="GO" id="GO:0030688">
    <property type="term" value="C:preribosome, small subunit precursor"/>
    <property type="evidence" value="ECO:0007669"/>
    <property type="project" value="TreeGrafter"/>
</dbReference>
<dbReference type="GO" id="GO:0034511">
    <property type="term" value="F:U3 snoRNA binding"/>
    <property type="evidence" value="ECO:0007669"/>
    <property type="project" value="TreeGrafter"/>
</dbReference>
<dbReference type="PANTHER" id="PTHR12858:SF1">
    <property type="entry name" value="PRE-RRNA-PROCESSING PROTEIN TSR1 HOMOLOG"/>
    <property type="match status" value="1"/>
</dbReference>
<organism evidence="3">
    <name type="scientific">Trepomonas sp. PC1</name>
    <dbReference type="NCBI Taxonomy" id="1076344"/>
    <lineage>
        <taxon>Eukaryota</taxon>
        <taxon>Metamonada</taxon>
        <taxon>Diplomonadida</taxon>
        <taxon>Hexamitidae</taxon>
        <taxon>Hexamitinae</taxon>
        <taxon>Trepomonas</taxon>
    </lineage>
</organism>
<feature type="domain" description="Ribosome biogenesis protein BMS1/TSR1 C-terminal" evidence="2">
    <location>
        <begin position="376"/>
        <end position="687"/>
    </location>
</feature>
<protein>
    <recommendedName>
        <fullName evidence="2">Ribosome biogenesis protein BMS1/TSR1 C-terminal domain-containing protein</fullName>
    </recommendedName>
</protein>
<feature type="compositionally biased region" description="Polar residues" evidence="1">
    <location>
        <begin position="1"/>
        <end position="19"/>
    </location>
</feature>
<feature type="compositionally biased region" description="Basic and acidic residues" evidence="1">
    <location>
        <begin position="21"/>
        <end position="36"/>
    </location>
</feature>
<sequence>FPSRNQGGHKQNYGWQQKKTIQRENPKQASKQEDRNHKKQQILQQNKELKQVRKFNEQIIKVIGLVPMQQNLQLQKVFIQLYQKYENSQFLDSQTVVFKADGQLVTFFEVQNVDQAMTCDCLLLCGIDADVEPECTNLIQSIFNMKLLQMPHTGLVLNQSHVISFLLNNQVQEELHSQQLKSSIIQQMELYTTVKQFSFSNANHFQTLNQFFQKITFTQRPLWLNQRLTLNILHEKRIQDGDKLFIELYGQAHGPFSTSQNVFISQYGDFLQLKEFCQLKWNIHTNTLEEHPIQIQQQNQIIKVNNDENNQIGAEQEEQIEQLNEEFPDERSIQDFEMEDQTDMSTVQDLQPIQKDYEFKRAQFRSAEEELKYPDELDINPESSLQKVLHNYFAMKSLRNSQVPLIKENNELNSLFHIKQPTQIENACMKVTSDYNQNSLVKMVFEVDYSLQQYEKMLSQVDQKLPNQQMINLQNILEQQKQEFFSNVQLQNYSLVSLFDHETKLGLCHIKIQPCQQEYVFSGYVPIEVQIGFRKILTVGTPYQHVAQYRGKMLRFISNTTEYNLSFPCPIFISKSNFPPVTVKFLGQNELIQVNAKLIQYNSQLQILERIVLTGWPHRIHKHQSIIKYMFFNQSDVKYFMNQFLQTKNGLNGRILSPVTTKGYFKAHFDGQLTSGDCVELKLYKLLEGCGNSMGVVYEMNQGINISGYQAFLDLFNCFNEMVSEMYERLKTMKIE</sequence>
<feature type="non-terminal residue" evidence="3">
    <location>
        <position position="1"/>
    </location>
</feature>
<dbReference type="GO" id="GO:0005525">
    <property type="term" value="F:GTP binding"/>
    <property type="evidence" value="ECO:0007669"/>
    <property type="project" value="TreeGrafter"/>
</dbReference>
<accession>A0A146K4P8</accession>
<evidence type="ECO:0000256" key="1">
    <source>
        <dbReference type="SAM" id="MobiDB-lite"/>
    </source>
</evidence>
<name>A0A146K4P8_9EUKA</name>
<evidence type="ECO:0000259" key="2">
    <source>
        <dbReference type="SMART" id="SM01362"/>
    </source>
</evidence>
<dbReference type="GO" id="GO:0003924">
    <property type="term" value="F:GTPase activity"/>
    <property type="evidence" value="ECO:0007669"/>
    <property type="project" value="TreeGrafter"/>
</dbReference>
<dbReference type="Pfam" id="PF04950">
    <property type="entry name" value="RIBIOP_C"/>
    <property type="match status" value="1"/>
</dbReference>
<dbReference type="InterPro" id="IPR007034">
    <property type="entry name" value="BMS1_TSR1_C"/>
</dbReference>
<dbReference type="SMART" id="SM01362">
    <property type="entry name" value="DUF663"/>
    <property type="match status" value="1"/>
</dbReference>